<dbReference type="Gene3D" id="2.30.40.10">
    <property type="entry name" value="Urease, subunit C, domain 1"/>
    <property type="match status" value="1"/>
</dbReference>
<dbReference type="InterPro" id="IPR006680">
    <property type="entry name" value="Amidohydro-rel"/>
</dbReference>
<reference evidence="6" key="1">
    <citation type="submission" date="2020-05" db="EMBL/GenBank/DDBJ databases">
        <authorList>
            <person name="Chiriac C."/>
            <person name="Salcher M."/>
            <person name="Ghai R."/>
            <person name="Kavagutti S V."/>
        </authorList>
    </citation>
    <scope>NUCLEOTIDE SEQUENCE</scope>
</reference>
<keyword evidence="4" id="KW-0119">Carbohydrate metabolism</keyword>
<dbReference type="PANTHER" id="PTHR11113">
    <property type="entry name" value="N-ACETYLGLUCOSAMINE-6-PHOSPHATE DEACETYLASE"/>
    <property type="match status" value="1"/>
</dbReference>
<feature type="domain" description="Amidohydrolase-related" evidence="5">
    <location>
        <begin position="43"/>
        <end position="351"/>
    </location>
</feature>
<dbReference type="SUPFAM" id="SSF51556">
    <property type="entry name" value="Metallo-dependent hydrolases"/>
    <property type="match status" value="1"/>
</dbReference>
<dbReference type="Pfam" id="PF01979">
    <property type="entry name" value="Amidohydro_1"/>
    <property type="match status" value="1"/>
</dbReference>
<comment type="similarity">
    <text evidence="1">Belongs to the metallo-dependent hydrolases superfamily. NagA family.</text>
</comment>
<accession>A0A6J6QBC3</accession>
<organism evidence="6">
    <name type="scientific">freshwater metagenome</name>
    <dbReference type="NCBI Taxonomy" id="449393"/>
    <lineage>
        <taxon>unclassified sequences</taxon>
        <taxon>metagenomes</taxon>
        <taxon>ecological metagenomes</taxon>
    </lineage>
</organism>
<dbReference type="EMBL" id="CAEZYE010000023">
    <property type="protein sequence ID" value="CAB4708507.1"/>
    <property type="molecule type" value="Genomic_DNA"/>
</dbReference>
<dbReference type="AlphaFoldDB" id="A0A6J6QBC3"/>
<proteinExistence type="inferred from homology"/>
<dbReference type="InterPro" id="IPR003764">
    <property type="entry name" value="GlcNAc_6-P_deAcase"/>
</dbReference>
<dbReference type="PANTHER" id="PTHR11113:SF14">
    <property type="entry name" value="N-ACETYLGLUCOSAMINE-6-PHOSPHATE DEACETYLASE"/>
    <property type="match status" value="1"/>
</dbReference>
<evidence type="ECO:0000313" key="6">
    <source>
        <dbReference type="EMBL" id="CAB4708507.1"/>
    </source>
</evidence>
<evidence type="ECO:0000256" key="2">
    <source>
        <dbReference type="ARBA" id="ARBA00022723"/>
    </source>
</evidence>
<dbReference type="InterPro" id="IPR032466">
    <property type="entry name" value="Metal_Hydrolase"/>
</dbReference>
<sequence length="362" mass="38435">MKLVAASALISGVLEANVAIEYNAGVITSIELDSPQTPTVTGTLLPGFVDIHCHGGGGYYFSAQSPAQISKVIELHNWHGTTSMLASLVSEPIETLILQIEMLLPFIQQGAIRGIHLEGPYLAHSHCGAHDPVLLRKPSITELERLIATSHNTIKMVTIAPELEGAIPVIEFLVSQGITVALGHSGADAITTRAAIAAGATIITHFNNGMPKLDSGDNISSISLADSTMAIEFILDGVHVDEISTERILKAAPKRLIAVTDAMSAAGSNDGDYTIGKLPVRVKNGVARLNSNDSLAGSTLTMDRAFLYLINNFEFSINEAVHATSTLPAERIGLNDVGSIEIGKRADFVELTFSREINPLKS</sequence>
<evidence type="ECO:0000256" key="3">
    <source>
        <dbReference type="ARBA" id="ARBA00022801"/>
    </source>
</evidence>
<protein>
    <submittedName>
        <fullName evidence="6">Unannotated protein</fullName>
    </submittedName>
</protein>
<dbReference type="EMBL" id="CAFAAS010000013">
    <property type="protein sequence ID" value="CAB4810167.1"/>
    <property type="molecule type" value="Genomic_DNA"/>
</dbReference>
<keyword evidence="3" id="KW-0378">Hydrolase</keyword>
<name>A0A6J6QBC3_9ZZZZ</name>
<dbReference type="GO" id="GO:0046872">
    <property type="term" value="F:metal ion binding"/>
    <property type="evidence" value="ECO:0007669"/>
    <property type="project" value="UniProtKB-KW"/>
</dbReference>
<gene>
    <name evidence="6" type="ORF">UFOPK2655_00583</name>
    <name evidence="7" type="ORF">UFOPK3077_01134</name>
    <name evidence="8" type="ORF">UFOPK3903_01219</name>
    <name evidence="9" type="ORF">UFOPK4444_00056</name>
</gene>
<dbReference type="EMBL" id="CAFBRZ010000002">
    <property type="protein sequence ID" value="CAB5140883.1"/>
    <property type="molecule type" value="Genomic_DNA"/>
</dbReference>
<evidence type="ECO:0000256" key="4">
    <source>
        <dbReference type="ARBA" id="ARBA00023277"/>
    </source>
</evidence>
<evidence type="ECO:0000259" key="5">
    <source>
        <dbReference type="Pfam" id="PF01979"/>
    </source>
</evidence>
<dbReference type="EMBL" id="CAFBOD010000015">
    <property type="protein sequence ID" value="CAB4981888.1"/>
    <property type="molecule type" value="Genomic_DNA"/>
</dbReference>
<dbReference type="Gene3D" id="3.20.20.140">
    <property type="entry name" value="Metal-dependent hydrolases"/>
    <property type="match status" value="1"/>
</dbReference>
<evidence type="ECO:0000256" key="1">
    <source>
        <dbReference type="ARBA" id="ARBA00010716"/>
    </source>
</evidence>
<dbReference type="InterPro" id="IPR011059">
    <property type="entry name" value="Metal-dep_hydrolase_composite"/>
</dbReference>
<evidence type="ECO:0000313" key="9">
    <source>
        <dbReference type="EMBL" id="CAB5140883.1"/>
    </source>
</evidence>
<dbReference type="GO" id="GO:0006046">
    <property type="term" value="P:N-acetylglucosamine catabolic process"/>
    <property type="evidence" value="ECO:0007669"/>
    <property type="project" value="TreeGrafter"/>
</dbReference>
<dbReference type="PIRSF" id="PIRSF038994">
    <property type="entry name" value="NagA"/>
    <property type="match status" value="1"/>
</dbReference>
<dbReference type="GO" id="GO:0008448">
    <property type="term" value="F:N-acetylglucosamine-6-phosphate deacetylase activity"/>
    <property type="evidence" value="ECO:0007669"/>
    <property type="project" value="InterPro"/>
</dbReference>
<evidence type="ECO:0000313" key="8">
    <source>
        <dbReference type="EMBL" id="CAB4981888.1"/>
    </source>
</evidence>
<keyword evidence="2" id="KW-0479">Metal-binding</keyword>
<evidence type="ECO:0000313" key="7">
    <source>
        <dbReference type="EMBL" id="CAB4810167.1"/>
    </source>
</evidence>